<dbReference type="EMBL" id="KZ820154">
    <property type="protein sequence ID" value="PWN48706.1"/>
    <property type="molecule type" value="Genomic_DNA"/>
</dbReference>
<proteinExistence type="predicted"/>
<reference evidence="1 2" key="1">
    <citation type="journal article" date="2018" name="Mol. Biol. Evol.">
        <title>Broad Genomic Sampling Reveals a Smut Pathogenic Ancestry of the Fungal Clade Ustilaginomycotina.</title>
        <authorList>
            <person name="Kijpornyongpan T."/>
            <person name="Mondo S.J."/>
            <person name="Barry K."/>
            <person name="Sandor L."/>
            <person name="Lee J."/>
            <person name="Lipzen A."/>
            <person name="Pangilinan J."/>
            <person name="LaButti K."/>
            <person name="Hainaut M."/>
            <person name="Henrissat B."/>
            <person name="Grigoriev I.V."/>
            <person name="Spatafora J.W."/>
            <person name="Aime M.C."/>
        </authorList>
    </citation>
    <scope>NUCLEOTIDE SEQUENCE [LARGE SCALE GENOMIC DNA]</scope>
    <source>
        <strain evidence="1 2">SA 807</strain>
    </source>
</reference>
<evidence type="ECO:0000313" key="2">
    <source>
        <dbReference type="Proteomes" id="UP000245626"/>
    </source>
</evidence>
<organism evidence="1 2">
    <name type="scientific">Violaceomyces palustris</name>
    <dbReference type="NCBI Taxonomy" id="1673888"/>
    <lineage>
        <taxon>Eukaryota</taxon>
        <taxon>Fungi</taxon>
        <taxon>Dikarya</taxon>
        <taxon>Basidiomycota</taxon>
        <taxon>Ustilaginomycotina</taxon>
        <taxon>Ustilaginomycetes</taxon>
        <taxon>Violaceomycetales</taxon>
        <taxon>Violaceomycetaceae</taxon>
        <taxon>Violaceomyces</taxon>
    </lineage>
</organism>
<protein>
    <submittedName>
        <fullName evidence="1">Uncharacterized protein</fullName>
    </submittedName>
</protein>
<name>A0ACD0NSB4_9BASI</name>
<evidence type="ECO:0000313" key="1">
    <source>
        <dbReference type="EMBL" id="PWN48706.1"/>
    </source>
</evidence>
<keyword evidence="2" id="KW-1185">Reference proteome</keyword>
<dbReference type="Proteomes" id="UP000245626">
    <property type="component" value="Unassembled WGS sequence"/>
</dbReference>
<sequence length="1564" mass="163930">MSSTDSSTLPSPPGPSNPSQGPRNPGASSSSSPISSTFVFGFDSPTPSVPLSSTAAAHNQSSGHHHAASGHPRSASTPHHGTVEPPLASTVLDESQRPKPTATTPTPKLAQPASSARGRSATISSPQSTPSKHLQRPTSSSGLAFSNPSSPEKKRTTTWLESIRAEDGTLLDRGSTPLPVPQPTFHGSGSHSSSSATLLPDNSSKLTLTISSHSQLAVPSSPEAGNRRRLFGRSNSIREIGRGLPGETSKESKGLLRRMGSKNFFGNFNKEAMKSTDTVGSLGQGEDSASVKGGDSSSSTKLGSLPSWARRRGKSGPKGEYEGGRQSPTVSEVGTCQGLPSGRDSIDSCASSASTSEVASNPNRSPKRISNMALGNSGGLGAPAPPLSAPNGEGIPKRLSGWIFGMLGNEGQPAPDTSEIKPTSASEHPSSSSREGSTDFGPPANRNGQSQASTVSAGTASSTRSKTGNLLYSLTGGRAKASNTANQSGTGAGAGIGGVGLDKALKYFLDSESLANQGDEGIWLLGVWHGPCSDDKDMVVKETSATDRGISHALPDPLVDRAPGGQHNARSETITSATVRKLAQCHSKGERQDGEGRSTDDVERKHDASSPPRSPRTPSPISATSLSLPSSDRQSQEPEIVARNPPTPQSSPHVSRTFQRSTQPGKLVAAPDLTKNAAASQTMSTTSSSASTQSSAARSNHSLDWQATSFHPDFSSRIWCTYRNHFAPIARDGSISDQAAGAAAAAALALAQKGPSSQIPEKASTQANTAAGRTWLGRRLGETTSTGDGFSSSPSQSSAAGGSNTAYSGGVAGMVSASAPASSPPVSAVGGFGEKMGIPNLWGRATAAAQAAGFSRSGLTTDAGWGCMLRTGQSLLANALLDIHLGRSWRSCGPPIPIMNVDRSDSGVSSSSAQSSSIADWKRRRKQYVTYVKLLSWFLDDPSPSCPFSVHRMAREGKRLGKEVGEWFGPSTAAGAIKQLVAECPEAGIGVTVASDGVFYLDEVRSAAAAVDQGVGPSAKGRSCHTWQRPVLILIGIRLGLDGVHPMYYDSVKETFSFPQSMGIAGGRPSSSYYFMGFQGSSLFYLDPHHVRPAVPFKHPPPQFAPASTMSQTRDNTDIASVASLQDDEEEWWINAYSESQLATFHCDRVRRMPIKSLDPSMLLGFLVKDEHSLEDLCVRIKTLPKTIFSFADSPPRWAEDDDFDPSMESVSESSVDGDAQENDSDTDDEGDEDAARSGCERSEGIQFPGDDDTSSVGREPNSAHKMARDRRLGAIHHPSTLQAANGQKLTPLNRAAEHRPAHDLRQFSASSGRTARSPSMARETSLDPATAATPSSSATLPPSPSTNGNLGDESFSSAAFSDSEAGSAWEEVSEGGTVAGWTNGATAPITGQGGSSAERDDWSNVPPLTSSPHHVDPDHEQQQFTMVEGRSVALPSGPDSNKSSSSFESRSYSPDFVEVPPNRAEDRLLQPSAQCIVPNPPNAEAEHLNRIDTQSKPHPFIAPPSHQDAPTDDPKIEAQSPVPRVLKAVVSGIGGSHPSLPLTASQELAAIRNPRFEDSDDDF</sequence>
<gene>
    <name evidence="1" type="ORF">IE53DRAFT_182586</name>
</gene>
<accession>A0ACD0NSB4</accession>